<keyword evidence="3" id="KW-1185">Reference proteome</keyword>
<dbReference type="Pfam" id="PF05899">
    <property type="entry name" value="Cupin_3"/>
    <property type="match status" value="1"/>
</dbReference>
<protein>
    <submittedName>
        <fullName evidence="2">DUF861 domain-containing protein</fullName>
    </submittedName>
</protein>
<dbReference type="PANTHER" id="PTHR40943:SF1">
    <property type="entry name" value="CYTOPLASMIC PROTEIN"/>
    <property type="match status" value="1"/>
</dbReference>
<dbReference type="InterPro" id="IPR014710">
    <property type="entry name" value="RmlC-like_jellyroll"/>
</dbReference>
<feature type="domain" description="(S)-ureidoglycine aminohydrolase cupin" evidence="1">
    <location>
        <begin position="48"/>
        <end position="120"/>
    </location>
</feature>
<accession>A0A5Q2MKV0</accession>
<evidence type="ECO:0000313" key="2">
    <source>
        <dbReference type="EMBL" id="QGG40580.1"/>
    </source>
</evidence>
<evidence type="ECO:0000259" key="1">
    <source>
        <dbReference type="Pfam" id="PF05899"/>
    </source>
</evidence>
<proteinExistence type="predicted"/>
<name>A0A5Q2MKV0_9ACTN</name>
<evidence type="ECO:0000313" key="3">
    <source>
        <dbReference type="Proteomes" id="UP000392064"/>
    </source>
</evidence>
<dbReference type="InterPro" id="IPR008579">
    <property type="entry name" value="UGlyAH_Cupin_dom"/>
</dbReference>
<dbReference type="AlphaFoldDB" id="A0A5Q2MKV0"/>
<organism evidence="2 3">
    <name type="scientific">Aeromicrobium yanjiei</name>
    <dbReference type="NCBI Taxonomy" id="2662028"/>
    <lineage>
        <taxon>Bacteria</taxon>
        <taxon>Bacillati</taxon>
        <taxon>Actinomycetota</taxon>
        <taxon>Actinomycetes</taxon>
        <taxon>Propionibacteriales</taxon>
        <taxon>Nocardioidaceae</taxon>
        <taxon>Aeromicrobium</taxon>
    </lineage>
</organism>
<reference evidence="2 3" key="1">
    <citation type="submission" date="2019-11" db="EMBL/GenBank/DDBJ databases">
        <authorList>
            <person name="Li J."/>
        </authorList>
    </citation>
    <scope>NUCLEOTIDE SEQUENCE [LARGE SCALE GENOMIC DNA]</scope>
    <source>
        <strain evidence="2 3">MF47</strain>
    </source>
</reference>
<dbReference type="Proteomes" id="UP000392064">
    <property type="component" value="Chromosome"/>
</dbReference>
<dbReference type="PANTHER" id="PTHR40943">
    <property type="entry name" value="CYTOPLASMIC PROTEIN-RELATED"/>
    <property type="match status" value="1"/>
</dbReference>
<dbReference type="KEGG" id="aef:GEV26_03930"/>
<dbReference type="EMBL" id="CP045737">
    <property type="protein sequence ID" value="QGG40580.1"/>
    <property type="molecule type" value="Genomic_DNA"/>
</dbReference>
<dbReference type="Gene3D" id="2.60.120.10">
    <property type="entry name" value="Jelly Rolls"/>
    <property type="match status" value="1"/>
</dbReference>
<dbReference type="SUPFAM" id="SSF51182">
    <property type="entry name" value="RmlC-like cupins"/>
    <property type="match status" value="1"/>
</dbReference>
<sequence length="126" mass="13483">MWERGGAVMVETLSLSLNENVEWTGGDPVPAERVIDGEPLFSTIRTVEQGAVTAGFWRCTPGRFQASRTGSDEVFTVIRGAGRVIADGSDAVQLAPGVVVVIRSGWSGVWEIDETIEKAFIITASS</sequence>
<dbReference type="InterPro" id="IPR011051">
    <property type="entry name" value="RmlC_Cupin_sf"/>
</dbReference>
<gene>
    <name evidence="2" type="ORF">GEV26_03930</name>
</gene>